<accession>A0A2N5Y4P0</accession>
<gene>
    <name evidence="1" type="ORF">CWI75_08200</name>
</gene>
<name>A0A2N5Y4P0_9GAMM</name>
<evidence type="ECO:0008006" key="3">
    <source>
        <dbReference type="Google" id="ProtNLM"/>
    </source>
</evidence>
<comment type="caution">
    <text evidence="1">The sequence shown here is derived from an EMBL/GenBank/DDBJ whole genome shotgun (WGS) entry which is preliminary data.</text>
</comment>
<dbReference type="Proteomes" id="UP000234845">
    <property type="component" value="Unassembled WGS sequence"/>
</dbReference>
<proteinExistence type="predicted"/>
<dbReference type="EMBL" id="PKLZ01000003">
    <property type="protein sequence ID" value="PLW83365.1"/>
    <property type="molecule type" value="Genomic_DNA"/>
</dbReference>
<dbReference type="RefSeq" id="WP_101520965.1">
    <property type="nucleotide sequence ID" value="NZ_PKLZ01000003.1"/>
</dbReference>
<dbReference type="AlphaFoldDB" id="A0A2N5Y4P0"/>
<protein>
    <recommendedName>
        <fullName evidence="3">Core-binding (CB) domain-containing protein</fullName>
    </recommendedName>
</protein>
<evidence type="ECO:0000313" key="2">
    <source>
        <dbReference type="Proteomes" id="UP000234845"/>
    </source>
</evidence>
<dbReference type="OrthoDB" id="8449754at2"/>
<organism evidence="1 2">
    <name type="scientific">Kineobactrum sediminis</name>
    <dbReference type="NCBI Taxonomy" id="1905677"/>
    <lineage>
        <taxon>Bacteria</taxon>
        <taxon>Pseudomonadati</taxon>
        <taxon>Pseudomonadota</taxon>
        <taxon>Gammaproteobacteria</taxon>
        <taxon>Cellvibrionales</taxon>
        <taxon>Halieaceae</taxon>
        <taxon>Kineobactrum</taxon>
    </lineage>
</organism>
<reference evidence="2" key="1">
    <citation type="submission" date="2017-11" db="EMBL/GenBank/DDBJ databases">
        <title>The draft genome sequence of Chromatocurvus sp. F02.</title>
        <authorList>
            <person name="Du Z.-J."/>
            <person name="Chang Y.-Q."/>
        </authorList>
    </citation>
    <scope>NUCLEOTIDE SEQUENCE [LARGE SCALE GENOMIC DNA]</scope>
    <source>
        <strain evidence="2">F02</strain>
    </source>
</reference>
<sequence>MVANDSYTLEALLSFLKQAGMEGLINPATARARRKALEHLAGELYEAERLDIRQIKVDELLSRFHKLEGSSIRPETLQIYGQRVAAALTEYLDWLENPATFTTARRERSRAFTRGGELSPEQQAAERVTLEAIENPSNVVPVRIRNDHVVYLANLPLDLKPEEADRIARVIKALAETGDAPA</sequence>
<keyword evidence="2" id="KW-1185">Reference proteome</keyword>
<evidence type="ECO:0000313" key="1">
    <source>
        <dbReference type="EMBL" id="PLW83365.1"/>
    </source>
</evidence>